<feature type="chain" id="PRO_5004590567" description="C1q domain-containing protein" evidence="3">
    <location>
        <begin position="18"/>
        <end position="218"/>
    </location>
</feature>
<dbReference type="PANTHER" id="PTHR15427">
    <property type="entry name" value="EMILIN ELASTIN MICROFIBRIL INTERFACE-LOCATED PROTEIN ELASTIN MICROFIBRIL INTERFACER"/>
    <property type="match status" value="1"/>
</dbReference>
<dbReference type="InterPro" id="IPR050392">
    <property type="entry name" value="Collagen/C1q_domain"/>
</dbReference>
<dbReference type="AlphaFoldDB" id="T1JL30"/>
<dbReference type="STRING" id="126957.T1JL30"/>
<dbReference type="HOGENOM" id="CLU_1268356_0_0_1"/>
<feature type="domain" description="C1q" evidence="4">
    <location>
        <begin position="35"/>
        <end position="172"/>
    </location>
</feature>
<dbReference type="EnsemblMetazoa" id="SMAR014560-RA">
    <property type="protein sequence ID" value="SMAR014560-PA"/>
    <property type="gene ID" value="SMAR014560"/>
</dbReference>
<keyword evidence="2" id="KW-0964">Secreted</keyword>
<dbReference type="PROSITE" id="PS50871">
    <property type="entry name" value="C1Q"/>
    <property type="match status" value="1"/>
</dbReference>
<dbReference type="Gene3D" id="2.60.120.40">
    <property type="match status" value="1"/>
</dbReference>
<dbReference type="PANTHER" id="PTHR15427:SF33">
    <property type="entry name" value="COLLAGEN IV NC1 DOMAIN-CONTAINING PROTEIN"/>
    <property type="match status" value="1"/>
</dbReference>
<dbReference type="GO" id="GO:0005581">
    <property type="term" value="C:collagen trimer"/>
    <property type="evidence" value="ECO:0007669"/>
    <property type="project" value="UniProtKB-KW"/>
</dbReference>
<organism evidence="5 6">
    <name type="scientific">Strigamia maritima</name>
    <name type="common">European centipede</name>
    <name type="synonym">Geophilus maritimus</name>
    <dbReference type="NCBI Taxonomy" id="126957"/>
    <lineage>
        <taxon>Eukaryota</taxon>
        <taxon>Metazoa</taxon>
        <taxon>Ecdysozoa</taxon>
        <taxon>Arthropoda</taxon>
        <taxon>Myriapoda</taxon>
        <taxon>Chilopoda</taxon>
        <taxon>Pleurostigmophora</taxon>
        <taxon>Geophilomorpha</taxon>
        <taxon>Linotaeniidae</taxon>
        <taxon>Strigamia</taxon>
    </lineage>
</organism>
<evidence type="ECO:0000256" key="2">
    <source>
        <dbReference type="ARBA" id="ARBA00022525"/>
    </source>
</evidence>
<dbReference type="SUPFAM" id="SSF49842">
    <property type="entry name" value="TNF-like"/>
    <property type="match status" value="1"/>
</dbReference>
<feature type="signal peptide" evidence="3">
    <location>
        <begin position="1"/>
        <end position="17"/>
    </location>
</feature>
<dbReference type="PhylomeDB" id="T1JL30"/>
<dbReference type="InterPro" id="IPR001073">
    <property type="entry name" value="C1q_dom"/>
</dbReference>
<dbReference type="InterPro" id="IPR008983">
    <property type="entry name" value="Tumour_necrosis_fac-like_dom"/>
</dbReference>
<dbReference type="PRINTS" id="PR00007">
    <property type="entry name" value="COMPLEMNTC1Q"/>
</dbReference>
<keyword evidence="3" id="KW-0732">Signal</keyword>
<reference evidence="5" key="2">
    <citation type="submission" date="2015-02" db="UniProtKB">
        <authorList>
            <consortium name="EnsemblMetazoa"/>
        </authorList>
    </citation>
    <scope>IDENTIFICATION</scope>
</reference>
<sequence>MHFIRIAVFSCIVYTNAIMSQPPPVGGGTFTGTYGSPTVVAFSYNRGFVTNANSNMRYIRYQNELTNVNADFRAEYGTFVCQQPGIYFFAFSALSNAVDDYRIVLKRNFDSVATIYASKLDYTMSTQTAILNLKRGDIVYLQVEEGSIFESSVQSRAYASFSGYIIAAGEYNRGNLHQQNHFSNQGNNQQQPPMLSFDSDGISMNTDVWKLLGLQRSA</sequence>
<accession>T1JL30</accession>
<proteinExistence type="predicted"/>
<evidence type="ECO:0000313" key="5">
    <source>
        <dbReference type="EnsemblMetazoa" id="SMAR014560-PA"/>
    </source>
</evidence>
<dbReference type="eggNOG" id="ENOG502SE6I">
    <property type="taxonomic scope" value="Eukaryota"/>
</dbReference>
<keyword evidence="6" id="KW-1185">Reference proteome</keyword>
<comment type="subcellular location">
    <subcellularLocation>
        <location evidence="1">Secreted</location>
    </subcellularLocation>
</comment>
<dbReference type="Pfam" id="PF00386">
    <property type="entry name" value="C1q"/>
    <property type="match status" value="1"/>
</dbReference>
<name>T1JL30_STRMM</name>
<reference evidence="6" key="1">
    <citation type="submission" date="2011-05" db="EMBL/GenBank/DDBJ databases">
        <authorList>
            <person name="Richards S.R."/>
            <person name="Qu J."/>
            <person name="Jiang H."/>
            <person name="Jhangiani S.N."/>
            <person name="Agravi P."/>
            <person name="Goodspeed R."/>
            <person name="Gross S."/>
            <person name="Mandapat C."/>
            <person name="Jackson L."/>
            <person name="Mathew T."/>
            <person name="Pu L."/>
            <person name="Thornton R."/>
            <person name="Saada N."/>
            <person name="Wilczek-Boney K.B."/>
            <person name="Lee S."/>
            <person name="Kovar C."/>
            <person name="Wu Y."/>
            <person name="Scherer S.E."/>
            <person name="Worley K.C."/>
            <person name="Muzny D.M."/>
            <person name="Gibbs R."/>
        </authorList>
    </citation>
    <scope>NUCLEOTIDE SEQUENCE</scope>
    <source>
        <strain evidence="6">Brora</strain>
    </source>
</reference>
<evidence type="ECO:0000313" key="6">
    <source>
        <dbReference type="Proteomes" id="UP000014500"/>
    </source>
</evidence>
<protein>
    <recommendedName>
        <fullName evidence="4">C1q domain-containing protein</fullName>
    </recommendedName>
</protein>
<evidence type="ECO:0000259" key="4">
    <source>
        <dbReference type="PROSITE" id="PS50871"/>
    </source>
</evidence>
<evidence type="ECO:0000256" key="1">
    <source>
        <dbReference type="ARBA" id="ARBA00004613"/>
    </source>
</evidence>
<evidence type="ECO:0000256" key="3">
    <source>
        <dbReference type="SAM" id="SignalP"/>
    </source>
</evidence>
<dbReference type="EMBL" id="JH431217">
    <property type="status" value="NOT_ANNOTATED_CDS"/>
    <property type="molecule type" value="Genomic_DNA"/>
</dbReference>
<dbReference type="SMART" id="SM00110">
    <property type="entry name" value="C1Q"/>
    <property type="match status" value="1"/>
</dbReference>
<dbReference type="Proteomes" id="UP000014500">
    <property type="component" value="Unassembled WGS sequence"/>
</dbReference>
<dbReference type="OMA" id="MHFIRIA"/>